<protein>
    <submittedName>
        <fullName evidence="2">DUF4012 domain-containing protein</fullName>
    </submittedName>
</protein>
<dbReference type="InterPro" id="IPR025101">
    <property type="entry name" value="DUF4012"/>
</dbReference>
<dbReference type="Proteomes" id="UP001501495">
    <property type="component" value="Unassembled WGS sequence"/>
</dbReference>
<keyword evidence="1" id="KW-1133">Transmembrane helix</keyword>
<keyword evidence="1" id="KW-0472">Membrane</keyword>
<dbReference type="RefSeq" id="WP_344734046.1">
    <property type="nucleotide sequence ID" value="NZ_BAAAZH010000020.1"/>
</dbReference>
<dbReference type="Pfam" id="PF13196">
    <property type="entry name" value="DUF4012"/>
    <property type="match status" value="1"/>
</dbReference>
<comment type="caution">
    <text evidence="2">The sequence shown here is derived from an EMBL/GenBank/DDBJ whole genome shotgun (WGS) entry which is preliminary data.</text>
</comment>
<evidence type="ECO:0000313" key="2">
    <source>
        <dbReference type="EMBL" id="GAA4122172.1"/>
    </source>
</evidence>
<dbReference type="EMBL" id="BAAAZH010000020">
    <property type="protein sequence ID" value="GAA4122172.1"/>
    <property type="molecule type" value="Genomic_DNA"/>
</dbReference>
<name>A0ABP7XNB1_9ACTN</name>
<gene>
    <name evidence="2" type="ORF">GCM10022215_27780</name>
</gene>
<evidence type="ECO:0000256" key="1">
    <source>
        <dbReference type="SAM" id="Phobius"/>
    </source>
</evidence>
<keyword evidence="1" id="KW-0812">Transmembrane</keyword>
<reference evidence="3" key="1">
    <citation type="journal article" date="2019" name="Int. J. Syst. Evol. Microbiol.">
        <title>The Global Catalogue of Microorganisms (GCM) 10K type strain sequencing project: providing services to taxonomists for standard genome sequencing and annotation.</title>
        <authorList>
            <consortium name="The Broad Institute Genomics Platform"/>
            <consortium name="The Broad Institute Genome Sequencing Center for Infectious Disease"/>
            <person name="Wu L."/>
            <person name="Ma J."/>
        </authorList>
    </citation>
    <scope>NUCLEOTIDE SEQUENCE [LARGE SCALE GENOMIC DNA]</scope>
    <source>
        <strain evidence="3">JCM 16703</strain>
    </source>
</reference>
<sequence>MKRPPLPSRRAIAAGLVVCLVLVGAWMTYQLLHARSELEAARADADDLRTALADGRTPEVERLAESLRVHAAAADGSLSGPHWWLAAHLPFVGDDIDAVRTITFGLNDVSTRNLPDLIDLYSEISGDAFRPVDGRIDTAALRSARDRLATSADGIASTSRSVAAIDTSGLIGPLRGPVGEVQRTLSDAAEALRRASVAADVLPDAVEGRHRYLLLFLNPAEIRAGGGMPGSWAELKVDDGRVSLGKQGAAADEILESSPSELTADELQFYNDRLGRDLRDVLFTPDFPRSAELARTLMERKRGLEVDGVLAMDAVTLAHLLNATGPVDLLDGTRITSANAAEELLNGVYLRTPNPKKQDAVFAAAVDTLFTRFTDGDLDPTETVRALVRSGEEHRVRAWFADPALQARIADTAVAGELPATEAAPGYGIYFNDATGAKMQYYLDVDARTDVSCGRDDTSVYTTDLTLTSTAPKNAASLPEAVVGPNPPTGPGGMVMQVDIVAPAGGSVPVIEQDGERPTYYSIRVDGRPGARIIVALGPGDATTLRITSSAAPGVHADTAYEITPTVRSGRQPAPLYDPC</sequence>
<keyword evidence="3" id="KW-1185">Reference proteome</keyword>
<accession>A0ABP7XNB1</accession>
<proteinExistence type="predicted"/>
<feature type="transmembrane region" description="Helical" evidence="1">
    <location>
        <begin position="12"/>
        <end position="32"/>
    </location>
</feature>
<evidence type="ECO:0000313" key="3">
    <source>
        <dbReference type="Proteomes" id="UP001501495"/>
    </source>
</evidence>
<organism evidence="2 3">
    <name type="scientific">Nocardioides fonticola</name>
    <dbReference type="NCBI Taxonomy" id="450363"/>
    <lineage>
        <taxon>Bacteria</taxon>
        <taxon>Bacillati</taxon>
        <taxon>Actinomycetota</taxon>
        <taxon>Actinomycetes</taxon>
        <taxon>Propionibacteriales</taxon>
        <taxon>Nocardioidaceae</taxon>
        <taxon>Nocardioides</taxon>
    </lineage>
</organism>